<name>A0AA44ZFQ0_CUTAC</name>
<dbReference type="EMBL" id="LKVB01000002">
    <property type="protein sequence ID" value="PHJ28430.1"/>
    <property type="molecule type" value="Genomic_DNA"/>
</dbReference>
<dbReference type="AlphaFoldDB" id="A0AA44ZFQ0"/>
<dbReference type="Proteomes" id="UP000223982">
    <property type="component" value="Unassembled WGS sequence"/>
</dbReference>
<dbReference type="KEGG" id="cacn:RN83_01465"/>
<proteinExistence type="predicted"/>
<accession>A0AA44ZFQ0</accession>
<gene>
    <name evidence="1" type="ORF">APS60_01050</name>
</gene>
<comment type="caution">
    <text evidence="1">The sequence shown here is derived from an EMBL/GenBank/DDBJ whole genome shotgun (WGS) entry which is preliminary data.</text>
</comment>
<protein>
    <submittedName>
        <fullName evidence="1">Type IV secretion protein Rhs</fullName>
    </submittedName>
</protein>
<reference evidence="1 2" key="1">
    <citation type="submission" date="2017-02" db="EMBL/GenBank/DDBJ databases">
        <title>Prevalence of linear plasmids in Propionibacterium acnes isolates obtained from cancerous prostatic tissue.</title>
        <authorList>
            <person name="Davidsson S."/>
            <person name="Bruggemann H."/>
        </authorList>
    </citation>
    <scope>NUCLEOTIDE SEQUENCE [LARGE SCALE GENOMIC DNA]</scope>
    <source>
        <strain evidence="1 2">09-9</strain>
    </source>
</reference>
<organism evidence="1 2">
    <name type="scientific">Cutibacterium acnes</name>
    <name type="common">Propionibacterium acnes</name>
    <dbReference type="NCBI Taxonomy" id="1747"/>
    <lineage>
        <taxon>Bacteria</taxon>
        <taxon>Bacillati</taxon>
        <taxon>Actinomycetota</taxon>
        <taxon>Actinomycetes</taxon>
        <taxon>Propionibacteriales</taxon>
        <taxon>Propionibacteriaceae</taxon>
        <taxon>Cutibacterium</taxon>
    </lineage>
</organism>
<evidence type="ECO:0000313" key="1">
    <source>
        <dbReference type="EMBL" id="PHJ28430.1"/>
    </source>
</evidence>
<sequence>MGNYHWVTSPGPHNAETYLEQVGGETLSGAAFGGITATIGGKAYDTLPDSIPTGHFGPHNTTLGVRKEPTSFVARYQRNGQLNLSQATSFRGATFKSKIAIKPITTYRSWSNPTYEVGGYVSRTRPAGPLQTQLDLALAPQWGNKANHISEYEIPQFTPFYEGAAGVQPVKAIDGSDTLDQLPGGGNQILIIDKQVLDQWKTKK</sequence>
<evidence type="ECO:0000313" key="2">
    <source>
        <dbReference type="Proteomes" id="UP000223982"/>
    </source>
</evidence>